<accession>A0A3Q3DBU1</accession>
<dbReference type="Pfam" id="PF02931">
    <property type="entry name" value="Neur_chan_LBD"/>
    <property type="match status" value="1"/>
</dbReference>
<evidence type="ECO:0000256" key="17">
    <source>
        <dbReference type="ARBA" id="ARBA00034430"/>
    </source>
</evidence>
<sequence length="452" mass="52086">FVVCMALLMKLGSSTGRFANATLVRLSEFLSAGYKKGVRPVKDWRTSTLVAIDLMVYSILNVDEKNQVLTTYVWYRQSWTDEFLVWNPEDFDEVKQISLPTANVWVPDILINEFVDVGKSPDIPYVYVTHDGLVRNYKPIQVVTACTLNIYNFPFDVQKCSLTFQSWLHTIDDINITLMRSPEELREDKSVFMNQGEWELLHILSNYKIFSVDDDDYYAEMKFHVVIRRRPLFYTVNLLLPSIFLMVMDIVGFYLPPDSGERVSFKITLLLGYSVFLIIVSDTLPATAIGTPLIGVYFVVCMALLVISLTETVLIVRLVHKQDLQPPVPHWLRYLILERAPALFCIHKKHRLFQCMLHHTCEIGRQHEREATLLGRGLPPSRDPSPPVVSNILQEVTAIRNFLEKRDRCNEVAKEWLQVGYVLDVLLFRVYLVAVVAYSITLGTLWSVWQVA</sequence>
<evidence type="ECO:0000259" key="29">
    <source>
        <dbReference type="Pfam" id="PF02932"/>
    </source>
</evidence>
<keyword evidence="6" id="KW-0770">Synapse</keyword>
<comment type="catalytic activity">
    <reaction evidence="19">
        <text>Ca(2+)(in) = Ca(2+)(out)</text>
        <dbReference type="Rhea" id="RHEA:29671"/>
        <dbReference type="ChEBI" id="CHEBI:29108"/>
    </reaction>
</comment>
<dbReference type="Proteomes" id="UP000264820">
    <property type="component" value="Unplaced"/>
</dbReference>
<keyword evidence="5 27" id="KW-1133">Transmembrane helix</keyword>
<dbReference type="Gene3D" id="2.70.170.10">
    <property type="entry name" value="Neurotransmitter-gated ion-channel ligand-binding domain"/>
    <property type="match status" value="1"/>
</dbReference>
<dbReference type="PRINTS" id="PR01709">
    <property type="entry name" value="5HT3ARECEPTR"/>
</dbReference>
<dbReference type="NCBIfam" id="TIGR00860">
    <property type="entry name" value="LIC"/>
    <property type="match status" value="1"/>
</dbReference>
<dbReference type="CDD" id="cd19011">
    <property type="entry name" value="LGIC_ECD_5-HT3A"/>
    <property type="match status" value="1"/>
</dbReference>
<dbReference type="AlphaFoldDB" id="A0A3Q3DBU1"/>
<comment type="catalytic activity">
    <reaction evidence="18">
        <text>Na(+)(in) = Na(+)(out)</text>
        <dbReference type="Rhea" id="RHEA:34963"/>
        <dbReference type="ChEBI" id="CHEBI:29101"/>
    </reaction>
</comment>
<dbReference type="InterPro" id="IPR018000">
    <property type="entry name" value="Neurotransmitter_ion_chnl_CS"/>
</dbReference>
<dbReference type="SUPFAM" id="SSF90112">
    <property type="entry name" value="Neurotransmitter-gated ion-channel transmembrane pore"/>
    <property type="match status" value="1"/>
</dbReference>
<dbReference type="InterPro" id="IPR006202">
    <property type="entry name" value="Neur_chan_lig-bd"/>
</dbReference>
<keyword evidence="1 27" id="KW-0813">Transport</keyword>
<name>A0A3Q3DBU1_HIPCM</name>
<keyword evidence="14 27" id="KW-0407">Ion channel</keyword>
<feature type="domain" description="Neurotransmitter-gated ion-channel ligand-binding" evidence="28">
    <location>
        <begin position="25"/>
        <end position="231"/>
    </location>
</feature>
<keyword evidence="11" id="KW-0325">Glycoprotein</keyword>
<dbReference type="Pfam" id="PF02932">
    <property type="entry name" value="Neur_chan_memb"/>
    <property type="match status" value="1"/>
</dbReference>
<feature type="transmembrane region" description="Helical" evidence="27">
    <location>
        <begin position="267"/>
        <end position="288"/>
    </location>
</feature>
<evidence type="ECO:0000313" key="30">
    <source>
        <dbReference type="Ensembl" id="ENSHCOP00000008004.1"/>
    </source>
</evidence>
<dbReference type="InterPro" id="IPR008133">
    <property type="entry name" value="5HT3_rcpt_A"/>
</dbReference>
<evidence type="ECO:0000256" key="13">
    <source>
        <dbReference type="ARBA" id="ARBA00023286"/>
    </source>
</evidence>
<dbReference type="FunFam" id="2.70.170.10:FF:000017">
    <property type="entry name" value="5-hydroxytryptamine receptor 3A"/>
    <property type="match status" value="1"/>
</dbReference>
<keyword evidence="9" id="KW-1015">Disulfide bond</keyword>
<dbReference type="Ensembl" id="ENSHCOT00000001041.1">
    <property type="protein sequence ID" value="ENSHCOP00000008004.1"/>
    <property type="gene ID" value="ENSHCOG00000010180.1"/>
</dbReference>
<dbReference type="GO" id="GO:0004888">
    <property type="term" value="F:transmembrane signaling receptor activity"/>
    <property type="evidence" value="ECO:0007669"/>
    <property type="project" value="InterPro"/>
</dbReference>
<evidence type="ECO:0000256" key="26">
    <source>
        <dbReference type="ARBA" id="ARBA00083210"/>
    </source>
</evidence>
<dbReference type="CDD" id="cd19063">
    <property type="entry name" value="LGIC_TM_5-HT3"/>
    <property type="match status" value="1"/>
</dbReference>
<evidence type="ECO:0000256" key="20">
    <source>
        <dbReference type="ARBA" id="ARBA00037540"/>
    </source>
</evidence>
<feature type="transmembrane region" description="Helical" evidence="27">
    <location>
        <begin position="294"/>
        <end position="316"/>
    </location>
</feature>
<dbReference type="PROSITE" id="PS00236">
    <property type="entry name" value="NEUROTR_ION_CHANNEL"/>
    <property type="match status" value="1"/>
</dbReference>
<reference evidence="30" key="2">
    <citation type="submission" date="2025-09" db="UniProtKB">
        <authorList>
            <consortium name="Ensembl"/>
        </authorList>
    </citation>
    <scope>IDENTIFICATION</scope>
</reference>
<dbReference type="FunFam" id="1.20.58.390:FF:000020">
    <property type="entry name" value="5-hydroxytryptamine (serotonin) receptor 3A"/>
    <property type="match status" value="1"/>
</dbReference>
<dbReference type="Gene3D" id="1.20.58.390">
    <property type="entry name" value="Neurotransmitter-gated ion-channel transmembrane domain"/>
    <property type="match status" value="1"/>
</dbReference>
<keyword evidence="2" id="KW-1003">Cell membrane</keyword>
<evidence type="ECO:0000256" key="27">
    <source>
        <dbReference type="RuleBase" id="RU000687"/>
    </source>
</evidence>
<comment type="function">
    <text evidence="20">Forms serotonin (5-hydroxytryptamine/5-HT3)-activated cation-selective channel complexes, which when activated cause fast, depolarizing responses in neurons.</text>
</comment>
<evidence type="ECO:0000256" key="8">
    <source>
        <dbReference type="ARBA" id="ARBA00023136"/>
    </source>
</evidence>
<evidence type="ECO:0000256" key="7">
    <source>
        <dbReference type="ARBA" id="ARBA00023065"/>
    </source>
</evidence>
<evidence type="ECO:0000256" key="16">
    <source>
        <dbReference type="ARBA" id="ARBA00034269"/>
    </source>
</evidence>
<keyword evidence="12" id="KW-0628">Postsynaptic cell membrane</keyword>
<feature type="transmembrane region" description="Helical" evidence="27">
    <location>
        <begin position="426"/>
        <end position="449"/>
    </location>
</feature>
<comment type="subcellular location">
    <subcellularLocation>
        <location evidence="15">Postsynaptic cell membrane</location>
        <topology evidence="15">Multi-pass membrane protein</topology>
    </subcellularLocation>
</comment>
<keyword evidence="13" id="KW-1071">Ligand-gated ion channel</keyword>
<keyword evidence="8 27" id="KW-0472">Membrane</keyword>
<keyword evidence="7 27" id="KW-0406">Ion transport</keyword>
<dbReference type="InterPro" id="IPR038050">
    <property type="entry name" value="Neuro_actylchol_rec"/>
</dbReference>
<dbReference type="STRING" id="109280.ENSHCOP00000008004"/>
<organism evidence="30 31">
    <name type="scientific">Hippocampus comes</name>
    <name type="common">Tiger tail seahorse</name>
    <dbReference type="NCBI Taxonomy" id="109280"/>
    <lineage>
        <taxon>Eukaryota</taxon>
        <taxon>Metazoa</taxon>
        <taxon>Chordata</taxon>
        <taxon>Craniata</taxon>
        <taxon>Vertebrata</taxon>
        <taxon>Euteleostomi</taxon>
        <taxon>Actinopterygii</taxon>
        <taxon>Neopterygii</taxon>
        <taxon>Teleostei</taxon>
        <taxon>Neoteleostei</taxon>
        <taxon>Acanthomorphata</taxon>
        <taxon>Syngnathiaria</taxon>
        <taxon>Syngnathiformes</taxon>
        <taxon>Syngnathoidei</taxon>
        <taxon>Syngnathidae</taxon>
        <taxon>Hippocampus</taxon>
    </lineage>
</organism>
<evidence type="ECO:0000256" key="5">
    <source>
        <dbReference type="ARBA" id="ARBA00022989"/>
    </source>
</evidence>
<dbReference type="SUPFAM" id="SSF63712">
    <property type="entry name" value="Nicotinic receptor ligand binding domain-like"/>
    <property type="match status" value="1"/>
</dbReference>
<evidence type="ECO:0000256" key="3">
    <source>
        <dbReference type="ARBA" id="ARBA00022692"/>
    </source>
</evidence>
<comment type="catalytic activity">
    <reaction evidence="16">
        <text>Mg(2+)(in) = Mg(2+)(out)</text>
        <dbReference type="Rhea" id="RHEA:29827"/>
        <dbReference type="ChEBI" id="CHEBI:18420"/>
    </reaction>
</comment>
<feature type="transmembrane region" description="Helical" evidence="27">
    <location>
        <begin position="232"/>
        <end position="255"/>
    </location>
</feature>
<feature type="signal peptide" evidence="27">
    <location>
        <begin position="1"/>
        <end position="16"/>
    </location>
</feature>
<evidence type="ECO:0000256" key="21">
    <source>
        <dbReference type="ARBA" id="ARBA00061202"/>
    </source>
</evidence>
<evidence type="ECO:0000256" key="15">
    <source>
        <dbReference type="ARBA" id="ARBA00034104"/>
    </source>
</evidence>
<dbReference type="InterPro" id="IPR006029">
    <property type="entry name" value="Neurotrans-gated_channel_TM"/>
</dbReference>
<evidence type="ECO:0000256" key="19">
    <source>
        <dbReference type="ARBA" id="ARBA00036634"/>
    </source>
</evidence>
<evidence type="ECO:0000256" key="11">
    <source>
        <dbReference type="ARBA" id="ARBA00023180"/>
    </source>
</evidence>
<evidence type="ECO:0000313" key="31">
    <source>
        <dbReference type="Proteomes" id="UP000264820"/>
    </source>
</evidence>
<evidence type="ECO:0000256" key="12">
    <source>
        <dbReference type="ARBA" id="ARBA00023257"/>
    </source>
</evidence>
<keyword evidence="31" id="KW-1185">Reference proteome</keyword>
<dbReference type="GO" id="GO:0045211">
    <property type="term" value="C:postsynaptic membrane"/>
    <property type="evidence" value="ECO:0007669"/>
    <property type="project" value="UniProtKB-SubCell"/>
</dbReference>
<dbReference type="PRINTS" id="PR01708">
    <property type="entry name" value="5HT3RECEPTOR"/>
</dbReference>
<dbReference type="PANTHER" id="PTHR18945">
    <property type="entry name" value="NEUROTRANSMITTER GATED ION CHANNEL"/>
    <property type="match status" value="1"/>
</dbReference>
<dbReference type="InterPro" id="IPR049944">
    <property type="entry name" value="LGIC_TM_5-HT3"/>
</dbReference>
<reference evidence="30" key="1">
    <citation type="submission" date="2025-08" db="UniProtKB">
        <authorList>
            <consortium name="Ensembl"/>
        </authorList>
    </citation>
    <scope>IDENTIFICATION</scope>
</reference>
<feature type="domain" description="Neurotransmitter-gated ion-channel transmembrane" evidence="29">
    <location>
        <begin position="238"/>
        <end position="441"/>
    </location>
</feature>
<keyword evidence="3 27" id="KW-0812">Transmembrane</keyword>
<keyword evidence="4 27" id="KW-0732">Signal</keyword>
<evidence type="ECO:0000256" key="24">
    <source>
        <dbReference type="ARBA" id="ARBA00078864"/>
    </source>
</evidence>
<evidence type="ECO:0000256" key="18">
    <source>
        <dbReference type="ARBA" id="ARBA00036239"/>
    </source>
</evidence>
<dbReference type="InterPro" id="IPR008132">
    <property type="entry name" value="5HT3_rcpt"/>
</dbReference>
<evidence type="ECO:0000259" key="28">
    <source>
        <dbReference type="Pfam" id="PF02931"/>
    </source>
</evidence>
<evidence type="ECO:0000256" key="23">
    <source>
        <dbReference type="ARBA" id="ARBA00068982"/>
    </source>
</evidence>
<protein>
    <recommendedName>
        <fullName evidence="23">5-hydroxytryptamine receptor 3A</fullName>
    </recommendedName>
    <alternativeName>
        <fullName evidence="25">5-hydroxytryptamine receptor 3</fullName>
    </alternativeName>
    <alternativeName>
        <fullName evidence="24">Serotonin receptor 3A</fullName>
    </alternativeName>
    <alternativeName>
        <fullName evidence="26">Serotonin-gated ion channel receptor</fullName>
    </alternativeName>
</protein>
<comment type="subunit">
    <text evidence="22">Forms homopentameric as well as heteropentameric serotonin-activated cation-selective channel complexes with HTR3B or HTR3C or HTR3D or HTR3E. The homomeric complex is functional but exhibits low conductance with modified voltage dependence, and decreased agonist and antagonist affinity. Heteropentameric complexes display properties which resemble that of neuronal serotonin-activated channels in vivo. Interacts with RIC3.</text>
</comment>
<evidence type="ECO:0000256" key="22">
    <source>
        <dbReference type="ARBA" id="ARBA00061864"/>
    </source>
</evidence>
<dbReference type="InterPro" id="IPR036719">
    <property type="entry name" value="Neuro-gated_channel_TM_sf"/>
</dbReference>
<dbReference type="OMA" id="KFFVVIR"/>
<evidence type="ECO:0000256" key="1">
    <source>
        <dbReference type="ARBA" id="ARBA00022448"/>
    </source>
</evidence>
<evidence type="ECO:0000256" key="6">
    <source>
        <dbReference type="ARBA" id="ARBA00023018"/>
    </source>
</evidence>
<evidence type="ECO:0000256" key="4">
    <source>
        <dbReference type="ARBA" id="ARBA00022729"/>
    </source>
</evidence>
<comment type="similarity">
    <text evidence="21">Belongs to the ligand-gated ion channel (TC 1.A.9) family. 5-hydroxytryptamine receptor (TC 1.A.9.2) subfamily. HTR3A sub-subfamily.</text>
</comment>
<evidence type="ECO:0000256" key="10">
    <source>
        <dbReference type="ARBA" id="ARBA00023170"/>
    </source>
</evidence>
<evidence type="ECO:0000256" key="25">
    <source>
        <dbReference type="ARBA" id="ARBA00080492"/>
    </source>
</evidence>
<dbReference type="PRINTS" id="PR00252">
    <property type="entry name" value="NRIONCHANNEL"/>
</dbReference>
<evidence type="ECO:0000256" key="2">
    <source>
        <dbReference type="ARBA" id="ARBA00022475"/>
    </source>
</evidence>
<proteinExistence type="inferred from homology"/>
<keyword evidence="10" id="KW-0675">Receptor</keyword>
<dbReference type="InterPro" id="IPR006201">
    <property type="entry name" value="Neur_channel"/>
</dbReference>
<evidence type="ECO:0000256" key="14">
    <source>
        <dbReference type="ARBA" id="ARBA00023303"/>
    </source>
</evidence>
<feature type="chain" id="PRO_5022251040" description="5-hydroxytryptamine receptor 3A" evidence="27">
    <location>
        <begin position="17"/>
        <end position="452"/>
    </location>
</feature>
<dbReference type="GeneTree" id="ENSGT00940000157705"/>
<comment type="catalytic activity">
    <reaction evidence="17">
        <text>K(+)(in) = K(+)(out)</text>
        <dbReference type="Rhea" id="RHEA:29463"/>
        <dbReference type="ChEBI" id="CHEBI:29103"/>
    </reaction>
</comment>
<dbReference type="InterPro" id="IPR036734">
    <property type="entry name" value="Neur_chan_lig-bd_sf"/>
</dbReference>
<evidence type="ECO:0000256" key="9">
    <source>
        <dbReference type="ARBA" id="ARBA00023157"/>
    </source>
</evidence>
<dbReference type="GO" id="GO:0005230">
    <property type="term" value="F:extracellular ligand-gated monoatomic ion channel activity"/>
    <property type="evidence" value="ECO:0007669"/>
    <property type="project" value="InterPro"/>
</dbReference>